<dbReference type="Gene3D" id="3.90.226.10">
    <property type="entry name" value="2-enoyl-CoA Hydratase, Chain A, domain 1"/>
    <property type="match status" value="1"/>
</dbReference>
<organism evidence="2">
    <name type="scientific">marine sediment metagenome</name>
    <dbReference type="NCBI Taxonomy" id="412755"/>
    <lineage>
        <taxon>unclassified sequences</taxon>
        <taxon>metagenomes</taxon>
        <taxon>ecological metagenomes</taxon>
    </lineage>
</organism>
<dbReference type="InterPro" id="IPR005151">
    <property type="entry name" value="Tail-specific_protease"/>
</dbReference>
<proteinExistence type="predicted"/>
<reference evidence="2" key="1">
    <citation type="journal article" date="2014" name="Front. Microbiol.">
        <title>High frequency of phylogenetically diverse reductive dehalogenase-homologous genes in deep subseafloor sedimentary metagenomes.</title>
        <authorList>
            <person name="Kawai M."/>
            <person name="Futagami T."/>
            <person name="Toyoda A."/>
            <person name="Takaki Y."/>
            <person name="Nishi S."/>
            <person name="Hori S."/>
            <person name="Arai W."/>
            <person name="Tsubouchi T."/>
            <person name="Morono Y."/>
            <person name="Uchiyama I."/>
            <person name="Ito T."/>
            <person name="Fujiyama A."/>
            <person name="Inagaki F."/>
            <person name="Takami H."/>
        </authorList>
    </citation>
    <scope>NUCLEOTIDE SEQUENCE</scope>
    <source>
        <strain evidence="2">Expedition CK06-06</strain>
    </source>
</reference>
<comment type="caution">
    <text evidence="2">The sequence shown here is derived from an EMBL/GenBank/DDBJ whole genome shotgun (WGS) entry which is preliminary data.</text>
</comment>
<gene>
    <name evidence="2" type="ORF">S01H4_51854</name>
</gene>
<evidence type="ECO:0000313" key="2">
    <source>
        <dbReference type="EMBL" id="GAH08364.1"/>
    </source>
</evidence>
<dbReference type="AlphaFoldDB" id="X1DTR4"/>
<dbReference type="InterPro" id="IPR029045">
    <property type="entry name" value="ClpP/crotonase-like_dom_sf"/>
</dbReference>
<dbReference type="EMBL" id="BART01029574">
    <property type="protein sequence ID" value="GAH08364.1"/>
    <property type="molecule type" value="Genomic_DNA"/>
</dbReference>
<evidence type="ECO:0000259" key="1">
    <source>
        <dbReference type="Pfam" id="PF03572"/>
    </source>
</evidence>
<dbReference type="Pfam" id="PF03572">
    <property type="entry name" value="Peptidase_S41"/>
    <property type="match status" value="1"/>
</dbReference>
<accession>X1DTR4</accession>
<sequence>MPFMGHVYQFRRDGDFQKARALIIDVRGNSGGGFDFNRSHLNFELDLTKEPLRPRFLKSIAILTDSRCISAGEGWSSWFVAQMRAKLFGHATAGASARKTNYTMTNGLYHVRYPVKAYKGYLDRPIERIRLIPDFDLRQNAVDLANGRDTVLESARKYLLAD</sequence>
<dbReference type="GO" id="GO:0008236">
    <property type="term" value="F:serine-type peptidase activity"/>
    <property type="evidence" value="ECO:0007669"/>
    <property type="project" value="InterPro"/>
</dbReference>
<dbReference type="GO" id="GO:0006508">
    <property type="term" value="P:proteolysis"/>
    <property type="evidence" value="ECO:0007669"/>
    <property type="project" value="InterPro"/>
</dbReference>
<dbReference type="SUPFAM" id="SSF52096">
    <property type="entry name" value="ClpP/crotonase"/>
    <property type="match status" value="1"/>
</dbReference>
<protein>
    <recommendedName>
        <fullName evidence="1">Tail specific protease domain-containing protein</fullName>
    </recommendedName>
</protein>
<feature type="domain" description="Tail specific protease" evidence="1">
    <location>
        <begin position="53"/>
        <end position="136"/>
    </location>
</feature>
<name>X1DTR4_9ZZZZ</name>